<comment type="caution">
    <text evidence="4">The sequence shown here is derived from an EMBL/GenBank/DDBJ whole genome shotgun (WGS) entry which is preliminary data.</text>
</comment>
<evidence type="ECO:0000259" key="3">
    <source>
        <dbReference type="Pfam" id="PF22636"/>
    </source>
</evidence>
<dbReference type="PIRSF" id="PIRSF014972">
    <property type="entry name" value="FlK"/>
    <property type="match status" value="1"/>
</dbReference>
<dbReference type="RefSeq" id="WP_138214450.1">
    <property type="nucleotide sequence ID" value="NZ_VASG01000004.1"/>
</dbReference>
<dbReference type="SUPFAM" id="SSF54637">
    <property type="entry name" value="Thioesterase/thiol ester dehydrase-isomerase"/>
    <property type="match status" value="1"/>
</dbReference>
<sequence>MNPQVLAVGLTHNETLIVAQRHTVPLVAPDWPGFADMPPVFATAMMIGFIEQTCIEGLRPFLTPEQRTVGTQVDVSHIAATPVGMTVTASVELTAIDGKSLVFRVECRDEAGVIGAGTHRRAIIDLQRFVQRLGEKSAAAAG</sequence>
<dbReference type="Gene3D" id="3.10.129.10">
    <property type="entry name" value="Hotdog Thioesterase"/>
    <property type="match status" value="1"/>
</dbReference>
<evidence type="ECO:0000256" key="2">
    <source>
        <dbReference type="PIRSR" id="PIRSR014972-2"/>
    </source>
</evidence>
<feature type="binding site" evidence="2">
    <location>
        <position position="70"/>
    </location>
    <ligand>
        <name>substrate</name>
    </ligand>
</feature>
<feature type="domain" description="Fluoroacetyl-CoA-specific thioesterase-like" evidence="3">
    <location>
        <begin position="36"/>
        <end position="125"/>
    </location>
</feature>
<dbReference type="EMBL" id="VASG01000004">
    <property type="protein sequence ID" value="TLP73476.1"/>
    <property type="molecule type" value="Genomic_DNA"/>
</dbReference>
<reference evidence="5" key="2">
    <citation type="submission" date="2019-06" db="EMBL/GenBank/DDBJ databases">
        <title>AzeR, a transcriptional regulator that responds to azelaic acid in Pseudomonas nitroreducens.</title>
        <authorList>
            <person name="Bez C."/>
            <person name="Javvadi S.G."/>
            <person name="Bertani I."/>
            <person name="Devescovi G."/>
            <person name="Studholme D.J."/>
            <person name="Geller A."/>
            <person name="Levy A."/>
            <person name="Venturi V."/>
        </authorList>
    </citation>
    <scope>NUCLEOTIDE SEQUENCE [LARGE SCALE GENOMIC DNA]</scope>
    <source>
        <strain evidence="5">DSM 9128</strain>
    </source>
</reference>
<evidence type="ECO:0000256" key="1">
    <source>
        <dbReference type="PIRSR" id="PIRSR014972-1"/>
    </source>
</evidence>
<dbReference type="InterPro" id="IPR054485">
    <property type="entry name" value="FlK-like_dom"/>
</dbReference>
<name>A0A5R9A6P0_PSENT</name>
<protein>
    <submittedName>
        <fullName evidence="4">Thioesterase</fullName>
    </submittedName>
</protein>
<evidence type="ECO:0000313" key="4">
    <source>
        <dbReference type="EMBL" id="TLP73476.1"/>
    </source>
</evidence>
<dbReference type="AlphaFoldDB" id="A0A5R9A6P0"/>
<dbReference type="InterPro" id="IPR025540">
    <property type="entry name" value="FlK"/>
</dbReference>
<proteinExistence type="predicted"/>
<dbReference type="PANTHER" id="PTHR36934">
    <property type="entry name" value="BLR0278 PROTEIN"/>
    <property type="match status" value="1"/>
</dbReference>
<gene>
    <name evidence="4" type="ORF">FEA48_14620</name>
</gene>
<reference evidence="4 5" key="1">
    <citation type="submission" date="2019-05" db="EMBL/GenBank/DDBJ databases">
        <authorList>
            <person name="Moore K."/>
            <person name="O'Neill P."/>
            <person name="Farbos A."/>
            <person name="Studholme D.J."/>
        </authorList>
    </citation>
    <scope>NUCLEOTIDE SEQUENCE [LARGE SCALE GENOMIC DNA]</scope>
    <source>
        <strain evidence="4 5">DSM 9128</strain>
    </source>
</reference>
<feature type="active site" evidence="1">
    <location>
        <position position="43"/>
    </location>
</feature>
<feature type="active site" evidence="1">
    <location>
        <position position="77"/>
    </location>
</feature>
<feature type="binding site" evidence="2">
    <location>
        <position position="70"/>
    </location>
    <ligand>
        <name>CoA</name>
        <dbReference type="ChEBI" id="CHEBI:57287"/>
    </ligand>
</feature>
<dbReference type="Pfam" id="PF22636">
    <property type="entry name" value="FlK"/>
    <property type="match status" value="1"/>
</dbReference>
<dbReference type="Proteomes" id="UP000307510">
    <property type="component" value="Unassembled WGS sequence"/>
</dbReference>
<accession>A0A5R9A6P0</accession>
<evidence type="ECO:0000313" key="5">
    <source>
        <dbReference type="Proteomes" id="UP000307510"/>
    </source>
</evidence>
<dbReference type="InterPro" id="IPR029069">
    <property type="entry name" value="HotDog_dom_sf"/>
</dbReference>
<feature type="active site" evidence="1">
    <location>
        <position position="51"/>
    </location>
</feature>
<organism evidence="4 5">
    <name type="scientific">Pseudomonas nitroreducens</name>
    <dbReference type="NCBI Taxonomy" id="46680"/>
    <lineage>
        <taxon>Bacteria</taxon>
        <taxon>Pseudomonadati</taxon>
        <taxon>Pseudomonadota</taxon>
        <taxon>Gammaproteobacteria</taxon>
        <taxon>Pseudomonadales</taxon>
        <taxon>Pseudomonadaceae</taxon>
        <taxon>Pseudomonas</taxon>
    </lineage>
</organism>
<feature type="binding site" evidence="2">
    <location>
        <position position="121"/>
    </location>
    <ligand>
        <name>substrate</name>
    </ligand>
</feature>
<dbReference type="PANTHER" id="PTHR36934:SF1">
    <property type="entry name" value="THIOESTERASE DOMAIN-CONTAINING PROTEIN"/>
    <property type="match status" value="1"/>
</dbReference>